<accession>A0A1G9G6P2</accession>
<protein>
    <submittedName>
        <fullName evidence="2">Uncharacterized protein</fullName>
    </submittedName>
</protein>
<sequence>MDSSGSRTQRAGEILAPPWPVASVPMSAPPVPVGTPMPMSTPVPVSAPVHVLAPPPAAAAPVSAAPAGVSPASSAQHLPSADASTPPGACDLVTVPTRQGLEAVDILRRGAPAIGPVLHDDSRDTLGFVVPAGTADAWDLPGSACTQTAGRGLPLAAAAGADQGADWLLPPTDESPVTDPAALREALGEAARMIAAADGCR</sequence>
<reference evidence="2 3" key="1">
    <citation type="submission" date="2016-10" db="EMBL/GenBank/DDBJ databases">
        <authorList>
            <person name="de Groot N.N."/>
        </authorList>
    </citation>
    <scope>NUCLEOTIDE SEQUENCE [LARGE SCALE GENOMIC DNA]</scope>
    <source>
        <strain evidence="2 3">CGMCC 4.5727</strain>
    </source>
</reference>
<keyword evidence="3" id="KW-1185">Reference proteome</keyword>
<organism evidence="2 3">
    <name type="scientific">Streptomyces indicus</name>
    <dbReference type="NCBI Taxonomy" id="417292"/>
    <lineage>
        <taxon>Bacteria</taxon>
        <taxon>Bacillati</taxon>
        <taxon>Actinomycetota</taxon>
        <taxon>Actinomycetes</taxon>
        <taxon>Kitasatosporales</taxon>
        <taxon>Streptomycetaceae</taxon>
        <taxon>Streptomyces</taxon>
    </lineage>
</organism>
<feature type="region of interest" description="Disordered" evidence="1">
    <location>
        <begin position="59"/>
        <end position="86"/>
    </location>
</feature>
<evidence type="ECO:0000256" key="1">
    <source>
        <dbReference type="SAM" id="MobiDB-lite"/>
    </source>
</evidence>
<feature type="compositionally biased region" description="Low complexity" evidence="1">
    <location>
        <begin position="59"/>
        <end position="75"/>
    </location>
</feature>
<dbReference type="Proteomes" id="UP000199155">
    <property type="component" value="Unassembled WGS sequence"/>
</dbReference>
<proteinExistence type="predicted"/>
<dbReference type="EMBL" id="FNFF01000015">
    <property type="protein sequence ID" value="SDK96339.1"/>
    <property type="molecule type" value="Genomic_DNA"/>
</dbReference>
<dbReference type="AlphaFoldDB" id="A0A1G9G6P2"/>
<evidence type="ECO:0000313" key="2">
    <source>
        <dbReference type="EMBL" id="SDK96339.1"/>
    </source>
</evidence>
<gene>
    <name evidence="2" type="ORF">SAMN05421806_11512</name>
</gene>
<dbReference type="STRING" id="417292.SAMN05421806_11512"/>
<evidence type="ECO:0000313" key="3">
    <source>
        <dbReference type="Proteomes" id="UP000199155"/>
    </source>
</evidence>
<name>A0A1G9G6P2_9ACTN</name>